<dbReference type="Proteomes" id="UP000316388">
    <property type="component" value="Unassembled WGS sequence"/>
</dbReference>
<evidence type="ECO:0000313" key="1">
    <source>
        <dbReference type="EMBL" id="TSE37854.1"/>
    </source>
</evidence>
<dbReference type="EMBL" id="VJOO01000003">
    <property type="protein sequence ID" value="TSE37854.1"/>
    <property type="molecule type" value="Genomic_DNA"/>
</dbReference>
<sequence length="110" mass="12250">MKVLYSPGHTALSAPEVLIGTWRACQRHPAGAALDEAQVVVAMRRIGDVWAQLFPAEQQRIARLLIERVQLHDHGLDILWREDGWLGLEPEIGAHPLVEECRASAEEVLA</sequence>
<evidence type="ECO:0000313" key="2">
    <source>
        <dbReference type="Proteomes" id="UP000316388"/>
    </source>
</evidence>
<protein>
    <submittedName>
        <fullName evidence="1">Uncharacterized protein</fullName>
    </submittedName>
</protein>
<name>A0A554XPW2_9BURK</name>
<organism evidence="1 2">
    <name type="scientific">Tepidimonas fonticaldi</name>
    <dbReference type="NCBI Taxonomy" id="1101373"/>
    <lineage>
        <taxon>Bacteria</taxon>
        <taxon>Pseudomonadati</taxon>
        <taxon>Pseudomonadota</taxon>
        <taxon>Betaproteobacteria</taxon>
        <taxon>Burkholderiales</taxon>
        <taxon>Tepidimonas</taxon>
    </lineage>
</organism>
<comment type="caution">
    <text evidence="1">The sequence shown here is derived from an EMBL/GenBank/DDBJ whole genome shotgun (WGS) entry which is preliminary data.</text>
</comment>
<accession>A0A554XPW2</accession>
<reference evidence="1 2" key="1">
    <citation type="submission" date="2019-07" db="EMBL/GenBank/DDBJ databases">
        <title>Tepidimonas fonticaldi AT-A2 draft genome.</title>
        <authorList>
            <person name="Da Costa M.S."/>
            <person name="Froufe H.J.C."/>
            <person name="Egas C."/>
            <person name="Albuquerque L."/>
        </authorList>
    </citation>
    <scope>NUCLEOTIDE SEQUENCE [LARGE SCALE GENOMIC DNA]</scope>
    <source>
        <strain evidence="1 2">AT-A2</strain>
    </source>
</reference>
<gene>
    <name evidence="1" type="ORF">Tfont_00507</name>
</gene>
<dbReference type="AlphaFoldDB" id="A0A554XPW2"/>
<proteinExistence type="predicted"/>